<reference evidence="6 7" key="1">
    <citation type="journal article" date="2019" name="Int. J. Syst. Evol. Microbiol.">
        <title>The Global Catalogue of Microorganisms (GCM) 10K type strain sequencing project: providing services to taxonomists for standard genome sequencing and annotation.</title>
        <authorList>
            <consortium name="The Broad Institute Genomics Platform"/>
            <consortium name="The Broad Institute Genome Sequencing Center for Infectious Disease"/>
            <person name="Wu L."/>
            <person name="Ma J."/>
        </authorList>
    </citation>
    <scope>NUCLEOTIDE SEQUENCE [LARGE SCALE GENOMIC DNA]</scope>
    <source>
        <strain evidence="6 7">JCM 12662</strain>
    </source>
</reference>
<sequence>MNWDSILNVFAEIGNMALPIFVFFTMFNVGLAQDLSDITDYLKEWSFHLKVVLVNFIGGPLIAYVLIQLFSLDSQMAIGLLIFSMCAGAPFMIKLVNFADRDVALGASLMLVLVLVSVIYVPIALPLVSGDIEVSAWELFTNLFRQLVIPIIIGVLHNYFFSDFSEKIQPWVAKIGNIFRIFPISK</sequence>
<protein>
    <submittedName>
        <fullName evidence="6">Uncharacterized protein</fullName>
    </submittedName>
</protein>
<name>A0ABN0X375_9LACT</name>
<evidence type="ECO:0000313" key="6">
    <source>
        <dbReference type="EMBL" id="GAA0353321.1"/>
    </source>
</evidence>
<dbReference type="RefSeq" id="WP_343753276.1">
    <property type="nucleotide sequence ID" value="NZ_BAAACW010000020.1"/>
</dbReference>
<evidence type="ECO:0000256" key="4">
    <source>
        <dbReference type="ARBA" id="ARBA00023136"/>
    </source>
</evidence>
<dbReference type="InterPro" id="IPR002657">
    <property type="entry name" value="BilAc:Na_symport/Acr3"/>
</dbReference>
<dbReference type="Proteomes" id="UP001501166">
    <property type="component" value="Unassembled WGS sequence"/>
</dbReference>
<evidence type="ECO:0000256" key="3">
    <source>
        <dbReference type="ARBA" id="ARBA00022989"/>
    </source>
</evidence>
<comment type="subcellular location">
    <subcellularLocation>
        <location evidence="1">Membrane</location>
        <topology evidence="1">Multi-pass membrane protein</topology>
    </subcellularLocation>
</comment>
<accession>A0ABN0X375</accession>
<dbReference type="PANTHER" id="PTHR10361">
    <property type="entry name" value="SODIUM-BILE ACID COTRANSPORTER"/>
    <property type="match status" value="1"/>
</dbReference>
<dbReference type="PANTHER" id="PTHR10361:SF28">
    <property type="entry name" value="P3 PROTEIN-RELATED"/>
    <property type="match status" value="1"/>
</dbReference>
<keyword evidence="3 5" id="KW-1133">Transmembrane helix</keyword>
<proteinExistence type="predicted"/>
<organism evidence="6 7">
    <name type="scientific">Alkalibacterium iburiense</name>
    <dbReference type="NCBI Taxonomy" id="290589"/>
    <lineage>
        <taxon>Bacteria</taxon>
        <taxon>Bacillati</taxon>
        <taxon>Bacillota</taxon>
        <taxon>Bacilli</taxon>
        <taxon>Lactobacillales</taxon>
        <taxon>Carnobacteriaceae</taxon>
        <taxon>Alkalibacterium</taxon>
    </lineage>
</organism>
<dbReference type="InterPro" id="IPR004710">
    <property type="entry name" value="Bilac:Na_transpt"/>
</dbReference>
<evidence type="ECO:0000256" key="2">
    <source>
        <dbReference type="ARBA" id="ARBA00022692"/>
    </source>
</evidence>
<evidence type="ECO:0000313" key="7">
    <source>
        <dbReference type="Proteomes" id="UP001501166"/>
    </source>
</evidence>
<feature type="transmembrane region" description="Helical" evidence="5">
    <location>
        <begin position="52"/>
        <end position="70"/>
    </location>
</feature>
<keyword evidence="4 5" id="KW-0472">Membrane</keyword>
<dbReference type="InterPro" id="IPR038770">
    <property type="entry name" value="Na+/solute_symporter_sf"/>
</dbReference>
<feature type="transmembrane region" description="Helical" evidence="5">
    <location>
        <begin position="143"/>
        <end position="161"/>
    </location>
</feature>
<keyword evidence="7" id="KW-1185">Reference proteome</keyword>
<feature type="transmembrane region" description="Helical" evidence="5">
    <location>
        <begin position="103"/>
        <end position="123"/>
    </location>
</feature>
<keyword evidence="2 5" id="KW-0812">Transmembrane</keyword>
<dbReference type="Pfam" id="PF01758">
    <property type="entry name" value="SBF"/>
    <property type="match status" value="1"/>
</dbReference>
<dbReference type="EMBL" id="BAAACW010000020">
    <property type="protein sequence ID" value="GAA0353321.1"/>
    <property type="molecule type" value="Genomic_DNA"/>
</dbReference>
<feature type="transmembrane region" description="Helical" evidence="5">
    <location>
        <begin position="6"/>
        <end position="31"/>
    </location>
</feature>
<comment type="caution">
    <text evidence="6">The sequence shown here is derived from an EMBL/GenBank/DDBJ whole genome shotgun (WGS) entry which is preliminary data.</text>
</comment>
<dbReference type="Gene3D" id="1.20.1530.20">
    <property type="match status" value="1"/>
</dbReference>
<evidence type="ECO:0000256" key="1">
    <source>
        <dbReference type="ARBA" id="ARBA00004141"/>
    </source>
</evidence>
<evidence type="ECO:0000256" key="5">
    <source>
        <dbReference type="SAM" id="Phobius"/>
    </source>
</evidence>
<gene>
    <name evidence="6" type="ORF">GCM10008932_02940</name>
</gene>
<feature type="transmembrane region" description="Helical" evidence="5">
    <location>
        <begin position="76"/>
        <end position="96"/>
    </location>
</feature>